<gene>
    <name evidence="3" type="ORF">KQI68_06295</name>
</gene>
<dbReference type="EMBL" id="JAHLQO010000004">
    <property type="protein sequence ID" value="MBU5669446.1"/>
    <property type="molecule type" value="Genomic_DNA"/>
</dbReference>
<keyword evidence="4" id="KW-1185">Reference proteome</keyword>
<evidence type="ECO:0000256" key="1">
    <source>
        <dbReference type="SAM" id="MobiDB-lite"/>
    </source>
</evidence>
<feature type="compositionally biased region" description="Low complexity" evidence="1">
    <location>
        <begin position="372"/>
        <end position="404"/>
    </location>
</feature>
<dbReference type="RefSeq" id="WP_216549279.1">
    <property type="nucleotide sequence ID" value="NZ_JAHLQO010000004.1"/>
</dbReference>
<keyword evidence="2" id="KW-0472">Membrane</keyword>
<evidence type="ECO:0000256" key="2">
    <source>
        <dbReference type="SAM" id="Phobius"/>
    </source>
</evidence>
<feature type="compositionally biased region" description="Polar residues" evidence="1">
    <location>
        <begin position="405"/>
        <end position="430"/>
    </location>
</feature>
<proteinExistence type="predicted"/>
<keyword evidence="2" id="KW-1133">Transmembrane helix</keyword>
<organism evidence="3 4">
    <name type="scientific">Peptoniphilus ovalis</name>
    <dbReference type="NCBI Taxonomy" id="2841503"/>
    <lineage>
        <taxon>Bacteria</taxon>
        <taxon>Bacillati</taxon>
        <taxon>Bacillota</taxon>
        <taxon>Tissierellia</taxon>
        <taxon>Tissierellales</taxon>
        <taxon>Peptoniphilaceae</taxon>
        <taxon>Peptoniphilus</taxon>
    </lineage>
</organism>
<feature type="transmembrane region" description="Helical" evidence="2">
    <location>
        <begin position="447"/>
        <end position="466"/>
    </location>
</feature>
<evidence type="ECO:0000313" key="4">
    <source>
        <dbReference type="Proteomes" id="UP000783742"/>
    </source>
</evidence>
<name>A0ABS6FHJ6_9FIRM</name>
<feature type="compositionally biased region" description="Low complexity" evidence="1">
    <location>
        <begin position="335"/>
        <end position="352"/>
    </location>
</feature>
<comment type="caution">
    <text evidence="3">The sequence shown here is derived from an EMBL/GenBank/DDBJ whole genome shotgun (WGS) entry which is preliminary data.</text>
</comment>
<keyword evidence="2" id="KW-0812">Transmembrane</keyword>
<dbReference type="Proteomes" id="UP000783742">
    <property type="component" value="Unassembled WGS sequence"/>
</dbReference>
<reference evidence="3 4" key="1">
    <citation type="submission" date="2021-06" db="EMBL/GenBank/DDBJ databases">
        <authorList>
            <person name="Sun Q."/>
            <person name="Li D."/>
        </authorList>
    </citation>
    <scope>NUCLEOTIDE SEQUENCE [LARGE SCALE GENOMIC DNA]</scope>
    <source>
        <strain evidence="3 4">MSJ-1</strain>
    </source>
</reference>
<protein>
    <submittedName>
        <fullName evidence="3">NEAT domain-containing protein</fullName>
    </submittedName>
</protein>
<sequence length="491" mass="55794">MKQYKKIFAYILIIFSLFTVVFAKEKETPVEEEINLEDGFYRIPIKLWHAIDNKESMGNKALSQTAEIEVKDKEANLYIGSDKMEYMSIIASLVNVYFEKADGKYYQAEPGCFELEVPKENYKRPEVFRTSLINQNDFTKVYIDPKVEPMGDEPIRARIKLDFDKLEKIDEKDAKLIHKFKNGAKKKEFSKDESGEVQNKNLIINYDKDTFAEEFTFYGNKLSGEEADNYSKNFDKLDQVNVFKIEFLGPLKEISGNEESIQSTRKKIKTEKEFTLKIPLINFKKEDNLELYDMTGGEKKKLEFKINGEHLETRVKNPGVYLVVKTKDANAIPENTNAVNNSGANSVNNKASTKTERAKSFMTTAKKLKSKNVANSTSGNNSANSTLTSKVASTSAVNTSSESSLQKQMTFAKQGGQNTSGKSNIPNTNTEKAEDVEEIKERESAGIIFFIILIFITLNAVAIIFIKKNFKDIRDMKDEIIFLGGLKKNEK</sequence>
<evidence type="ECO:0000313" key="3">
    <source>
        <dbReference type="EMBL" id="MBU5669446.1"/>
    </source>
</evidence>
<feature type="region of interest" description="Disordered" evidence="1">
    <location>
        <begin position="335"/>
        <end position="433"/>
    </location>
</feature>
<accession>A0ABS6FHJ6</accession>